<evidence type="ECO:0000313" key="4">
    <source>
        <dbReference type="Proteomes" id="UP001589832"/>
    </source>
</evidence>
<evidence type="ECO:0000256" key="2">
    <source>
        <dbReference type="SAM" id="SignalP"/>
    </source>
</evidence>
<feature type="compositionally biased region" description="Low complexity" evidence="1">
    <location>
        <begin position="173"/>
        <end position="186"/>
    </location>
</feature>
<protein>
    <submittedName>
        <fullName evidence="3">FlgO family outer membrane protein</fullName>
    </submittedName>
</protein>
<evidence type="ECO:0000313" key="3">
    <source>
        <dbReference type="EMBL" id="MFC0604973.1"/>
    </source>
</evidence>
<dbReference type="Proteomes" id="UP001589832">
    <property type="component" value="Unassembled WGS sequence"/>
</dbReference>
<accession>A0ABV6Q9L5</accession>
<dbReference type="Pfam" id="PF03783">
    <property type="entry name" value="CsgG"/>
    <property type="match status" value="1"/>
</dbReference>
<proteinExistence type="predicted"/>
<reference evidence="3 4" key="1">
    <citation type="submission" date="2024-09" db="EMBL/GenBank/DDBJ databases">
        <authorList>
            <person name="Sun Q."/>
            <person name="Mori K."/>
        </authorList>
    </citation>
    <scope>NUCLEOTIDE SEQUENCE [LARGE SCALE GENOMIC DNA]</scope>
    <source>
        <strain evidence="3 4">NCAIM B.02481</strain>
    </source>
</reference>
<organism evidence="3 4">
    <name type="scientific">Winogradskyella pulchriflava</name>
    <dbReference type="NCBI Taxonomy" id="1110688"/>
    <lineage>
        <taxon>Bacteria</taxon>
        <taxon>Pseudomonadati</taxon>
        <taxon>Bacteroidota</taxon>
        <taxon>Flavobacteriia</taxon>
        <taxon>Flavobacteriales</taxon>
        <taxon>Flavobacteriaceae</taxon>
        <taxon>Winogradskyella</taxon>
    </lineage>
</organism>
<keyword evidence="4" id="KW-1185">Reference proteome</keyword>
<sequence length="295" mass="32578">MKIKNVLFVLSFSLSIPFLGAQDFDSKLEGLAETIAGKISENSKKKIAVWGFFEANGQQTALGNYLTEDFSVYITNFGDKFEVIDRNHLDLLLKEHKLNAEGFIDSDTAKEIGKITAADAIITGTYSMVGADKVKVRVKVLDTESALQFAATMGLLPLNEGLKEIAGTSYDNGGTKTTGSSTGSSSDCESEKGTLCFSNTTSEKMVIGIVHMKYARSSNKKNTETKSLIIDSGETKCIYEIYNREAIYYIATFETYEKELNGRNYMLVSNSNIKYLKDKGEIMVEACKEKTFTIK</sequence>
<feature type="signal peptide" evidence="2">
    <location>
        <begin position="1"/>
        <end position="21"/>
    </location>
</feature>
<comment type="caution">
    <text evidence="3">The sequence shown here is derived from an EMBL/GenBank/DDBJ whole genome shotgun (WGS) entry which is preliminary data.</text>
</comment>
<name>A0ABV6Q9L5_9FLAO</name>
<keyword evidence="2" id="KW-0732">Signal</keyword>
<dbReference type="Gene3D" id="3.40.50.10610">
    <property type="entry name" value="ABC-type transport auxiliary lipoprotein component"/>
    <property type="match status" value="1"/>
</dbReference>
<feature type="chain" id="PRO_5047184428" evidence="2">
    <location>
        <begin position="22"/>
        <end position="295"/>
    </location>
</feature>
<feature type="region of interest" description="Disordered" evidence="1">
    <location>
        <begin position="169"/>
        <end position="192"/>
    </location>
</feature>
<gene>
    <name evidence="3" type="ORF">ACFFGA_10445</name>
</gene>
<dbReference type="EMBL" id="JBHLTQ010000005">
    <property type="protein sequence ID" value="MFC0604973.1"/>
    <property type="molecule type" value="Genomic_DNA"/>
</dbReference>
<dbReference type="RefSeq" id="WP_386063525.1">
    <property type="nucleotide sequence ID" value="NZ_JBHLTQ010000005.1"/>
</dbReference>
<dbReference type="InterPro" id="IPR005534">
    <property type="entry name" value="Curli_assmbl/transp-comp_CsgG"/>
</dbReference>
<evidence type="ECO:0000256" key="1">
    <source>
        <dbReference type="SAM" id="MobiDB-lite"/>
    </source>
</evidence>